<dbReference type="Proteomes" id="UP001148662">
    <property type="component" value="Unassembled WGS sequence"/>
</dbReference>
<sequence length="400" mass="45112">MGLTEILPELLSHIISLIVAEYIDAAILGTRESTRLPSTPQDFEAIGMERWRIEMTAPFQLKPIVNVRFPADNPIIPLLCVSFRMRDATLQIVSTTLGIEIVGEGVKRFSVKPTVIINTLRAYCRRGDERATDAVCQSASEYASRNPILHEYFMIGKVRNSMKSVKQRLVARLEEQRLGPRSSLDELYTAVQLNDIMWAPQELVLGIPRRTSQSPFSSSLCSRAREIGVEIYGFLVYGVAGWALVETHRSLHGRDEIIKSFQQFTTAPLGPSMTAYRESHYSLLNQSLREMEKWQAEAQVLLPEIHPAAYPTYVEFMDLMLILAELRDIVAPGELPEGVLDQRSRSLADYFYRLVEVHIPMGEKIEEEDTEVTIPTPPLLVPDAGSLLEVQMHVAPHPDL</sequence>
<proteinExistence type="predicted"/>
<evidence type="ECO:0000313" key="2">
    <source>
        <dbReference type="Proteomes" id="UP001148662"/>
    </source>
</evidence>
<reference evidence="1" key="1">
    <citation type="submission" date="2022-07" db="EMBL/GenBank/DDBJ databases">
        <title>Genome Sequence of Phlebia brevispora.</title>
        <authorList>
            <person name="Buettner E."/>
        </authorList>
    </citation>
    <scope>NUCLEOTIDE SEQUENCE</scope>
    <source>
        <strain evidence="1">MPL23</strain>
    </source>
</reference>
<gene>
    <name evidence="1" type="ORF">NM688_g4245</name>
</gene>
<keyword evidence="2" id="KW-1185">Reference proteome</keyword>
<name>A0ACC1T3I6_9APHY</name>
<protein>
    <submittedName>
        <fullName evidence="1">Uncharacterized protein</fullName>
    </submittedName>
</protein>
<accession>A0ACC1T3I6</accession>
<organism evidence="1 2">
    <name type="scientific">Phlebia brevispora</name>
    <dbReference type="NCBI Taxonomy" id="194682"/>
    <lineage>
        <taxon>Eukaryota</taxon>
        <taxon>Fungi</taxon>
        <taxon>Dikarya</taxon>
        <taxon>Basidiomycota</taxon>
        <taxon>Agaricomycotina</taxon>
        <taxon>Agaricomycetes</taxon>
        <taxon>Polyporales</taxon>
        <taxon>Meruliaceae</taxon>
        <taxon>Phlebia</taxon>
    </lineage>
</organism>
<evidence type="ECO:0000313" key="1">
    <source>
        <dbReference type="EMBL" id="KAJ3552260.1"/>
    </source>
</evidence>
<dbReference type="EMBL" id="JANHOG010000684">
    <property type="protein sequence ID" value="KAJ3552260.1"/>
    <property type="molecule type" value="Genomic_DNA"/>
</dbReference>
<comment type="caution">
    <text evidence="1">The sequence shown here is derived from an EMBL/GenBank/DDBJ whole genome shotgun (WGS) entry which is preliminary data.</text>
</comment>